<dbReference type="PANTHER" id="PTHR37326:SF1">
    <property type="entry name" value="BLL3975 PROTEIN"/>
    <property type="match status" value="1"/>
</dbReference>
<comment type="cofactor">
    <cofactor evidence="1">
        <name>Zn(2+)</name>
        <dbReference type="ChEBI" id="CHEBI:29105"/>
    </cofactor>
</comment>
<dbReference type="SUPFAM" id="SSF53187">
    <property type="entry name" value="Zn-dependent exopeptidases"/>
    <property type="match status" value="1"/>
</dbReference>
<feature type="domain" description="Succinylglutamate desuccinylase/Aspartoacylase catalytic" evidence="5">
    <location>
        <begin position="25"/>
        <end position="209"/>
    </location>
</feature>
<sequence length="307" mass="34006">MITYQLHIKHSNTKIDVFEMGNGNGKTCLITAGIHGAEETSIVAALELINSIDENEIIGKIILVPICNPYGFYTFSKQVVPEDQKNLNRVFPGNMNGTISEKIAYTLEHELVSLSDYHIDLHGADVHEEVMPFVYYAGKTTEEVIDLSRIMASSLDVSVIVQSTATTGAYNYSAFLGKPSILVERGGATRKSQDVISQYKQDLIRVLATIGILPKKYKIERQYPLIDIKDARYPLANFSGFWFPKKSPGEIFENGETLGVIQDIHKNTLQTVVSEGKGIILYQVHTFGISAGSETVAYGLFHPEEIA</sequence>
<evidence type="ECO:0000259" key="5">
    <source>
        <dbReference type="Pfam" id="PF24827"/>
    </source>
</evidence>
<organism evidence="6 7">
    <name type="scientific">Marinisporobacter balticus</name>
    <dbReference type="NCBI Taxonomy" id="2018667"/>
    <lineage>
        <taxon>Bacteria</taxon>
        <taxon>Bacillati</taxon>
        <taxon>Bacillota</taxon>
        <taxon>Clostridia</taxon>
        <taxon>Peptostreptococcales</taxon>
        <taxon>Thermotaleaceae</taxon>
        <taxon>Marinisporobacter</taxon>
    </lineage>
</organism>
<dbReference type="GO" id="GO:0016811">
    <property type="term" value="F:hydrolase activity, acting on carbon-nitrogen (but not peptide) bonds, in linear amides"/>
    <property type="evidence" value="ECO:0007669"/>
    <property type="project" value="InterPro"/>
</dbReference>
<evidence type="ECO:0000256" key="3">
    <source>
        <dbReference type="ARBA" id="ARBA00022801"/>
    </source>
</evidence>
<gene>
    <name evidence="6" type="ORF">EV214_1413</name>
</gene>
<dbReference type="RefSeq" id="WP_165916450.1">
    <property type="nucleotide sequence ID" value="NZ_SLWV01000041.1"/>
</dbReference>
<dbReference type="CDD" id="cd06254">
    <property type="entry name" value="M14_ASTE_ASPA-like"/>
    <property type="match status" value="1"/>
</dbReference>
<dbReference type="InterPro" id="IPR053138">
    <property type="entry name" value="N-alpha-Ac-DABA_deacetylase"/>
</dbReference>
<dbReference type="PANTHER" id="PTHR37326">
    <property type="entry name" value="BLL3975 PROTEIN"/>
    <property type="match status" value="1"/>
</dbReference>
<dbReference type="GO" id="GO:0046872">
    <property type="term" value="F:metal ion binding"/>
    <property type="evidence" value="ECO:0007669"/>
    <property type="project" value="UniProtKB-KW"/>
</dbReference>
<evidence type="ECO:0000256" key="4">
    <source>
        <dbReference type="ARBA" id="ARBA00022833"/>
    </source>
</evidence>
<keyword evidence="2" id="KW-0479">Metal-binding</keyword>
<evidence type="ECO:0000313" key="7">
    <source>
        <dbReference type="Proteomes" id="UP000294919"/>
    </source>
</evidence>
<dbReference type="InterPro" id="IPR043795">
    <property type="entry name" value="N-alpha-Ac-DABA-like"/>
</dbReference>
<dbReference type="EMBL" id="SLWV01000041">
    <property type="protein sequence ID" value="TCO68724.1"/>
    <property type="molecule type" value="Genomic_DNA"/>
</dbReference>
<proteinExistence type="predicted"/>
<evidence type="ECO:0000256" key="2">
    <source>
        <dbReference type="ARBA" id="ARBA00022723"/>
    </source>
</evidence>
<protein>
    <recommendedName>
        <fullName evidence="5">Succinylglutamate desuccinylase/Aspartoacylase catalytic domain-containing protein</fullName>
    </recommendedName>
</protein>
<dbReference type="AlphaFoldDB" id="A0A4R2K821"/>
<accession>A0A4R2K821</accession>
<keyword evidence="4" id="KW-0862">Zinc</keyword>
<dbReference type="InterPro" id="IPR055438">
    <property type="entry name" value="AstE_AspA_cat"/>
</dbReference>
<dbReference type="PIRSF" id="PIRSF039012">
    <property type="entry name" value="ASP"/>
    <property type="match status" value="1"/>
</dbReference>
<evidence type="ECO:0000313" key="6">
    <source>
        <dbReference type="EMBL" id="TCO68724.1"/>
    </source>
</evidence>
<reference evidence="6 7" key="1">
    <citation type="submission" date="2019-03" db="EMBL/GenBank/DDBJ databases">
        <title>Genomic Encyclopedia of Type Strains, Phase IV (KMG-IV): sequencing the most valuable type-strain genomes for metagenomic binning, comparative biology and taxonomic classification.</title>
        <authorList>
            <person name="Goeker M."/>
        </authorList>
    </citation>
    <scope>NUCLEOTIDE SEQUENCE [LARGE SCALE GENOMIC DNA]</scope>
    <source>
        <strain evidence="6 7">DSM 102940</strain>
    </source>
</reference>
<keyword evidence="3" id="KW-0378">Hydrolase</keyword>
<dbReference type="Pfam" id="PF24827">
    <property type="entry name" value="AstE_AspA_cat"/>
    <property type="match status" value="1"/>
</dbReference>
<keyword evidence="7" id="KW-1185">Reference proteome</keyword>
<dbReference type="Proteomes" id="UP000294919">
    <property type="component" value="Unassembled WGS sequence"/>
</dbReference>
<dbReference type="GO" id="GO:0016788">
    <property type="term" value="F:hydrolase activity, acting on ester bonds"/>
    <property type="evidence" value="ECO:0007669"/>
    <property type="project" value="InterPro"/>
</dbReference>
<comment type="caution">
    <text evidence="6">The sequence shown here is derived from an EMBL/GenBank/DDBJ whole genome shotgun (WGS) entry which is preliminary data.</text>
</comment>
<evidence type="ECO:0000256" key="1">
    <source>
        <dbReference type="ARBA" id="ARBA00001947"/>
    </source>
</evidence>
<dbReference type="Gene3D" id="3.40.630.10">
    <property type="entry name" value="Zn peptidases"/>
    <property type="match status" value="1"/>
</dbReference>
<name>A0A4R2K821_9FIRM</name>